<feature type="domain" description="C2" evidence="12">
    <location>
        <begin position="138"/>
        <end position="270"/>
    </location>
</feature>
<reference evidence="15" key="2">
    <citation type="submission" date="2020-02" db="EMBL/GenBank/DDBJ databases">
        <title>Esox lucius (northern pike) genome, fEsoLuc1, primary haplotype.</title>
        <authorList>
            <person name="Myers G."/>
            <person name="Karagic N."/>
            <person name="Meyer A."/>
            <person name="Pippel M."/>
            <person name="Reichard M."/>
            <person name="Winkler S."/>
            <person name="Tracey A."/>
            <person name="Sims Y."/>
            <person name="Howe K."/>
            <person name="Rhie A."/>
            <person name="Formenti G."/>
            <person name="Durbin R."/>
            <person name="Fedrigo O."/>
            <person name="Jarvis E.D."/>
        </authorList>
    </citation>
    <scope>NUCLEOTIDE SEQUENCE [LARGE SCALE GENOMIC DNA]</scope>
</reference>
<dbReference type="GO" id="GO:0006511">
    <property type="term" value="P:ubiquitin-dependent protein catabolic process"/>
    <property type="evidence" value="ECO:0007669"/>
    <property type="project" value="TreeGrafter"/>
</dbReference>
<dbReference type="PROSITE" id="PS50004">
    <property type="entry name" value="C2"/>
    <property type="match status" value="1"/>
</dbReference>
<dbReference type="PROSITE" id="PS50020">
    <property type="entry name" value="WW_DOMAIN_2"/>
    <property type="match status" value="2"/>
</dbReference>
<dbReference type="SUPFAM" id="SSF49562">
    <property type="entry name" value="C2 domain (Calcium/lipid-binding domain, CaLB)"/>
    <property type="match status" value="1"/>
</dbReference>
<keyword evidence="16" id="KW-1185">Reference proteome</keyword>
<dbReference type="FunFam" id="3.90.1750.10:FF:000036">
    <property type="entry name" value="E3 ubiquitin-protein ligase HECW2"/>
    <property type="match status" value="1"/>
</dbReference>
<reference evidence="15" key="4">
    <citation type="submission" date="2025-09" db="UniProtKB">
        <authorList>
            <consortium name="Ensembl"/>
        </authorList>
    </citation>
    <scope>IDENTIFICATION</scope>
</reference>
<keyword evidence="9 10" id="KW-0833">Ubl conjugation pathway</keyword>
<feature type="domain" description="WW" evidence="13">
    <location>
        <begin position="454"/>
        <end position="483"/>
    </location>
</feature>
<name>A0A6Q2Z7A1_ESOLU</name>
<dbReference type="Pfam" id="PF16562">
    <property type="entry name" value="HECW_N"/>
    <property type="match status" value="1"/>
</dbReference>
<evidence type="ECO:0000313" key="15">
    <source>
        <dbReference type="Ensembl" id="ENSELUP00000073630.2"/>
    </source>
</evidence>
<evidence type="ECO:0000256" key="6">
    <source>
        <dbReference type="ARBA" id="ARBA00022553"/>
    </source>
</evidence>
<evidence type="ECO:0000256" key="11">
    <source>
        <dbReference type="SAM" id="MobiDB-lite"/>
    </source>
</evidence>
<evidence type="ECO:0000256" key="2">
    <source>
        <dbReference type="ARBA" id="ARBA00004496"/>
    </source>
</evidence>
<feature type="compositionally biased region" description="Polar residues" evidence="11">
    <location>
        <begin position="1"/>
        <end position="15"/>
    </location>
</feature>
<evidence type="ECO:0000259" key="14">
    <source>
        <dbReference type="PROSITE" id="PS50237"/>
    </source>
</evidence>
<dbReference type="PANTHER" id="PTHR11254">
    <property type="entry name" value="HECT DOMAIN UBIQUITIN-PROTEIN LIGASE"/>
    <property type="match status" value="1"/>
</dbReference>
<dbReference type="GeneTree" id="ENSGT00940000155466"/>
<dbReference type="Gene3D" id="3.90.1750.10">
    <property type="entry name" value="Hect, E3 ligase catalytic domains"/>
    <property type="match status" value="1"/>
</dbReference>
<comment type="catalytic activity">
    <reaction evidence="1">
        <text>S-ubiquitinyl-[E2 ubiquitin-conjugating enzyme]-L-cysteine + [acceptor protein]-L-lysine = [E2 ubiquitin-conjugating enzyme]-L-cysteine + N(6)-ubiquitinyl-[acceptor protein]-L-lysine.</text>
        <dbReference type="EC" id="2.3.2.26"/>
    </reaction>
</comment>
<feature type="active site" description="Glycyl thioester intermediate" evidence="10">
    <location>
        <position position="1162"/>
    </location>
</feature>
<dbReference type="GO" id="GO:0016567">
    <property type="term" value="P:protein ubiquitination"/>
    <property type="evidence" value="ECO:0007669"/>
    <property type="project" value="UniProtKB-UniPathway"/>
</dbReference>
<dbReference type="InterPro" id="IPR035983">
    <property type="entry name" value="Hect_E3_ubiquitin_ligase"/>
</dbReference>
<evidence type="ECO:0000256" key="9">
    <source>
        <dbReference type="ARBA" id="ARBA00022786"/>
    </source>
</evidence>
<evidence type="ECO:0000256" key="8">
    <source>
        <dbReference type="ARBA" id="ARBA00022737"/>
    </source>
</evidence>
<dbReference type="CDD" id="cd00201">
    <property type="entry name" value="WW"/>
    <property type="match status" value="2"/>
</dbReference>
<feature type="region of interest" description="Disordered" evidence="11">
    <location>
        <begin position="679"/>
        <end position="704"/>
    </location>
</feature>
<dbReference type="Ensembl" id="ENSELUT00000053245.2">
    <property type="protein sequence ID" value="ENSELUP00000073630.2"/>
    <property type="gene ID" value="ENSELUG00000012420.3"/>
</dbReference>
<dbReference type="Gene3D" id="2.60.40.150">
    <property type="entry name" value="C2 domain"/>
    <property type="match status" value="1"/>
</dbReference>
<sequence>MDRCSVQTRISNTSGHSGGLQRANSDTDLVTSETRSSLTASTYEFTMGRGQNLVINWDIKEEVDATDWIGLYHIDETCPANVWDSKNRGVNGTQRGQIIWSLDPGPYLMEPETKICFKYYHGVSGALRATTPCITVKNPGVPVKGQSATENCRKLVSFTLSDIHALGLKKGMFFNPDPYLKMSIHPGKRSGFPTFTHHGQERRSAIISNTTNPVWHGEKYTFVALMTDVLEIEVKDKFSKSRPIIKRFLGQLTIPVQRLLERPNPDDLPLSYSLCRRLPTDHVSGQLQFRVDMTFGHDAEEEAAELSSEGGSAIAAVTPTRNGVDQGGGDSGSDVTGARTAGPSNAEEEDREIWQRRQSMQASGGVALEEGAQPPEAGQGDSEGGGEEGETDRVSLGLTKRRHGIPPLHHNEDLFFCDAQGFVVNYFGTALLQSEKHSIKLDFVWAFNTAVCVPDWEARIDSHGRIFYVDHVNRTTTWQRPTAPPAPQVLQRSNSIQQMEQLNRRSPNHALVANETEDLVKTRGMNLIINLGVCACVCVPEYRRDGVVAQASSRSRLSLLLQSPSAKFLTSPDFFTVLHSNPSAYRMFTSNTCLKHMISKVRRDTHHYERYQHNRDLVTFLNMFSNKQLDLPRGWEMKHDQTGKPFFVDHNCRATTFIDPRLPLQSSVRPSSLLAHRQHLTRQRSHSAGEVSPRHMVRHRPRTSVANRSHGSFWPRLFLSSAYNDKIVAFLRQPNIFEILQERQAEFIRNHSLRSETLLLTPPSLEEVMSYVPPHALLHPGYCQSPRSSPVPSPQNSPGTQRANARAPAPYKRDFEAKLRNFYRKLETKGYGQGPGKLKLIIRRDHLLEDAFNQVMCYSRKDLQRSKLYVSFVGEEGLDYSGPSREFFFLVSRELFNPYYGLFEYSANDTYTVQISPMSAFVDNHHEWFRFSGRILGLALIHQYLLDAFFTRPFYKGLLRILCELSDLEYLDEEFHQSLQWMKDNDIEDMLDLTFTVNEEVFGQITERELKVGGANIPVSEKNKKEYIERMVKWRIERGVVQQTESLVRGFYEVVDARLVSVFDARELELVIAGTAEIDLADWRTHTEYRGGYHDNHIVIRWFWAAVERFNNEQRLRLLQFVTGTSSIPYEGFASLRGSNGPRRFCVEKWGKVSSLPRAHTCFNRLDLPPYPSFSMLYEKMLTAVEETSTFGLE</sequence>
<protein>
    <recommendedName>
        <fullName evidence="4">HECT-type E3 ubiquitin transferase</fullName>
        <ecNumber evidence="4">2.3.2.26</ecNumber>
    </recommendedName>
</protein>
<dbReference type="FunFam" id="3.30.2410.10:FF:000002">
    <property type="entry name" value="E3 ubiquitin-protein ligase HECW2"/>
    <property type="match status" value="1"/>
</dbReference>
<dbReference type="FunFam" id="2.20.70.10:FF:000007">
    <property type="entry name" value="E3 ubiquitin-protein ligase HECW2 isoform X1"/>
    <property type="match status" value="1"/>
</dbReference>
<evidence type="ECO:0000256" key="1">
    <source>
        <dbReference type="ARBA" id="ARBA00000885"/>
    </source>
</evidence>
<dbReference type="InterPro" id="IPR040524">
    <property type="entry name" value="HECW1_helix"/>
</dbReference>
<keyword evidence="8" id="KW-0677">Repeat</keyword>
<gene>
    <name evidence="15" type="primary">HECW2</name>
</gene>
<evidence type="ECO:0000256" key="4">
    <source>
        <dbReference type="ARBA" id="ARBA00012485"/>
    </source>
</evidence>
<dbReference type="Gene3D" id="3.30.2410.10">
    <property type="entry name" value="Hect, E3 ligase catalytic domain"/>
    <property type="match status" value="1"/>
</dbReference>
<dbReference type="InterPro" id="IPR050409">
    <property type="entry name" value="E3_ubiq-protein_ligase"/>
</dbReference>
<feature type="domain" description="WW" evidence="13">
    <location>
        <begin position="629"/>
        <end position="662"/>
    </location>
</feature>
<keyword evidence="5" id="KW-0963">Cytoplasm</keyword>
<dbReference type="FunFam" id="3.30.2160.10:FF:000005">
    <property type="entry name" value="E3 ubiquitin-protein ligase HECW2 isoform X1"/>
    <property type="match status" value="1"/>
</dbReference>
<dbReference type="PROSITE" id="PS01159">
    <property type="entry name" value="WW_DOMAIN_1"/>
    <property type="match status" value="2"/>
</dbReference>
<dbReference type="InterPro" id="IPR001202">
    <property type="entry name" value="WW_dom"/>
</dbReference>
<dbReference type="CDD" id="cd00078">
    <property type="entry name" value="HECTc"/>
    <property type="match status" value="1"/>
</dbReference>
<dbReference type="InterPro" id="IPR032348">
    <property type="entry name" value="HECW_N"/>
</dbReference>
<dbReference type="SMART" id="SM00119">
    <property type="entry name" value="HECTc"/>
    <property type="match status" value="1"/>
</dbReference>
<dbReference type="Pfam" id="PF00397">
    <property type="entry name" value="WW"/>
    <property type="match status" value="1"/>
</dbReference>
<dbReference type="Gene3D" id="2.20.70.10">
    <property type="match status" value="2"/>
</dbReference>
<dbReference type="InterPro" id="IPR036020">
    <property type="entry name" value="WW_dom_sf"/>
</dbReference>
<reference evidence="15" key="3">
    <citation type="submission" date="2025-08" db="UniProtKB">
        <authorList>
            <consortium name="Ensembl"/>
        </authorList>
    </citation>
    <scope>IDENTIFICATION</scope>
</reference>
<dbReference type="Pfam" id="PF00632">
    <property type="entry name" value="HECT"/>
    <property type="match status" value="1"/>
</dbReference>
<dbReference type="UniPathway" id="UPA00143"/>
<dbReference type="InterPro" id="IPR037795">
    <property type="entry name" value="C2_HECW"/>
</dbReference>
<dbReference type="InterPro" id="IPR035892">
    <property type="entry name" value="C2_domain_sf"/>
</dbReference>
<feature type="region of interest" description="Disordered" evidence="11">
    <location>
        <begin position="1"/>
        <end position="33"/>
    </location>
</feature>
<dbReference type="GO" id="GO:0005737">
    <property type="term" value="C:cytoplasm"/>
    <property type="evidence" value="ECO:0007669"/>
    <property type="project" value="UniProtKB-SubCell"/>
</dbReference>
<dbReference type="PROSITE" id="PS50237">
    <property type="entry name" value="HECT"/>
    <property type="match status" value="1"/>
</dbReference>
<dbReference type="Pfam" id="PF00168">
    <property type="entry name" value="C2"/>
    <property type="match status" value="1"/>
</dbReference>
<dbReference type="Bgee" id="ENSELUG00000012420">
    <property type="expression patterns" value="Expressed in heart and 15 other cell types or tissues"/>
</dbReference>
<dbReference type="FunFam" id="3.90.1750.10:FF:000004">
    <property type="entry name" value="E3 ubiquitin-protein ligase HECW2 isoform X1"/>
    <property type="match status" value="1"/>
</dbReference>
<dbReference type="SUPFAM" id="SSF56204">
    <property type="entry name" value="Hect, E3 ligase catalytic domain"/>
    <property type="match status" value="1"/>
</dbReference>
<organism evidence="15 16">
    <name type="scientific">Esox lucius</name>
    <name type="common">Northern pike</name>
    <dbReference type="NCBI Taxonomy" id="8010"/>
    <lineage>
        <taxon>Eukaryota</taxon>
        <taxon>Metazoa</taxon>
        <taxon>Chordata</taxon>
        <taxon>Craniata</taxon>
        <taxon>Vertebrata</taxon>
        <taxon>Euteleostomi</taxon>
        <taxon>Actinopterygii</taxon>
        <taxon>Neopterygii</taxon>
        <taxon>Teleostei</taxon>
        <taxon>Protacanthopterygii</taxon>
        <taxon>Esociformes</taxon>
        <taxon>Esocidae</taxon>
        <taxon>Esox</taxon>
    </lineage>
</organism>
<dbReference type="GO" id="GO:0048814">
    <property type="term" value="P:regulation of dendrite morphogenesis"/>
    <property type="evidence" value="ECO:0007669"/>
    <property type="project" value="TreeGrafter"/>
</dbReference>
<reference evidence="16" key="1">
    <citation type="journal article" date="2014" name="PLoS ONE">
        <title>The genome and linkage map of the northern pike (Esox lucius): conserved synteny revealed between the salmonid sister group and the Neoteleostei.</title>
        <authorList>
            <person name="Rondeau E.B."/>
            <person name="Minkley D.R."/>
            <person name="Leong J.S."/>
            <person name="Messmer A.M."/>
            <person name="Jantzen J.R."/>
            <person name="von Schalburg K.R."/>
            <person name="Lemon C."/>
            <person name="Bird N.H."/>
            <person name="Koop B.F."/>
        </authorList>
    </citation>
    <scope>NUCLEOTIDE SEQUENCE</scope>
</reference>
<dbReference type="SMART" id="SM00456">
    <property type="entry name" value="WW"/>
    <property type="match status" value="2"/>
</dbReference>
<feature type="compositionally biased region" description="Polar residues" evidence="11">
    <location>
        <begin position="22"/>
        <end position="33"/>
    </location>
</feature>
<dbReference type="SMART" id="SM00239">
    <property type="entry name" value="C2"/>
    <property type="match status" value="1"/>
</dbReference>
<dbReference type="InterPro" id="IPR000008">
    <property type="entry name" value="C2_dom"/>
</dbReference>
<dbReference type="Pfam" id="PF18436">
    <property type="entry name" value="HECW1_helix"/>
    <property type="match status" value="1"/>
</dbReference>
<evidence type="ECO:0000259" key="12">
    <source>
        <dbReference type="PROSITE" id="PS50004"/>
    </source>
</evidence>
<dbReference type="EC" id="2.3.2.26" evidence="4"/>
<comment type="pathway">
    <text evidence="3">Protein modification; protein ubiquitination.</text>
</comment>
<accession>A0A6Q2Z7A1</accession>
<proteinExistence type="predicted"/>
<evidence type="ECO:0000313" key="16">
    <source>
        <dbReference type="Proteomes" id="UP000265140"/>
    </source>
</evidence>
<dbReference type="GO" id="GO:0061630">
    <property type="term" value="F:ubiquitin protein ligase activity"/>
    <property type="evidence" value="ECO:0007669"/>
    <property type="project" value="UniProtKB-EC"/>
</dbReference>
<evidence type="ECO:0000256" key="10">
    <source>
        <dbReference type="PROSITE-ProRule" id="PRU00104"/>
    </source>
</evidence>
<dbReference type="Proteomes" id="UP000265140">
    <property type="component" value="Chromosome 22"/>
</dbReference>
<dbReference type="AlphaFoldDB" id="A0A6Q2Z7A1"/>
<keyword evidence="6" id="KW-0597">Phosphoprotein</keyword>
<dbReference type="Gene3D" id="2.60.40.2840">
    <property type="match status" value="1"/>
</dbReference>
<evidence type="ECO:0000256" key="7">
    <source>
        <dbReference type="ARBA" id="ARBA00022679"/>
    </source>
</evidence>
<feature type="region of interest" description="Disordered" evidence="11">
    <location>
        <begin position="319"/>
        <end position="393"/>
    </location>
</feature>
<dbReference type="FunFam" id="2.60.40.2840:FF:000001">
    <property type="entry name" value="E3 ubiquitin-protein ligase HECW2 isoform X1"/>
    <property type="match status" value="1"/>
</dbReference>
<dbReference type="SUPFAM" id="SSF51045">
    <property type="entry name" value="WW domain"/>
    <property type="match status" value="2"/>
</dbReference>
<dbReference type="InterPro" id="IPR000569">
    <property type="entry name" value="HECT_dom"/>
</dbReference>
<evidence type="ECO:0000256" key="3">
    <source>
        <dbReference type="ARBA" id="ARBA00004906"/>
    </source>
</evidence>
<evidence type="ECO:0000259" key="13">
    <source>
        <dbReference type="PROSITE" id="PS50020"/>
    </source>
</evidence>
<comment type="subcellular location">
    <subcellularLocation>
        <location evidence="2">Cytoplasm</location>
    </subcellularLocation>
</comment>
<keyword evidence="7" id="KW-0808">Transferase</keyword>
<dbReference type="PANTHER" id="PTHR11254:SF127">
    <property type="entry name" value="E3 UBIQUITIN-PROTEIN LIGASE HECW2"/>
    <property type="match status" value="1"/>
</dbReference>
<feature type="region of interest" description="Disordered" evidence="11">
    <location>
        <begin position="782"/>
        <end position="809"/>
    </location>
</feature>
<dbReference type="Gene3D" id="3.30.2160.10">
    <property type="entry name" value="Hect, E3 ligase catalytic domain"/>
    <property type="match status" value="1"/>
</dbReference>
<dbReference type="CDD" id="cd08691">
    <property type="entry name" value="C2_NEDL1-like"/>
    <property type="match status" value="1"/>
</dbReference>
<evidence type="ECO:0000256" key="5">
    <source>
        <dbReference type="ARBA" id="ARBA00022490"/>
    </source>
</evidence>
<feature type="domain" description="HECT" evidence="14">
    <location>
        <begin position="859"/>
        <end position="1194"/>
    </location>
</feature>